<feature type="signal peptide" evidence="2">
    <location>
        <begin position="1"/>
        <end position="22"/>
    </location>
</feature>
<dbReference type="AlphaFoldDB" id="A0A439DH68"/>
<accession>A0A439DH68</accession>
<evidence type="ECO:0000313" key="3">
    <source>
        <dbReference type="EMBL" id="RWA13748.1"/>
    </source>
</evidence>
<name>A0A439DH68_9PEZI</name>
<protein>
    <submittedName>
        <fullName evidence="3">Uncharacterized protein</fullName>
    </submittedName>
</protein>
<sequence>MGYSLLATLRILSGIGIPVASAQQLAYTSFAVTECVTETSSMLDPAAGQPAVPPLVMTDLGKPGVVGVYPETVTVSYTMPPCTSCGCPDCTVLSSFVTTCSAFNTAGALGMGVQTYAITETYLGLSSLPRFEQPTQIPYGFTSQVETCGPGVCGPHAITATMTYPIGGGPFAGAAAPVSSSECGSESGNDCSTLSTQYHDTGTSETAAAAPTPVPARPTVVAAEGSSLERPLEIIGMSLLLMVAL</sequence>
<evidence type="ECO:0000256" key="1">
    <source>
        <dbReference type="SAM" id="MobiDB-lite"/>
    </source>
</evidence>
<reference evidence="3 4" key="1">
    <citation type="submission" date="2018-12" db="EMBL/GenBank/DDBJ databases">
        <title>Draft genome sequence of Xylaria grammica IHI A82.</title>
        <authorList>
            <person name="Buettner E."/>
            <person name="Kellner H."/>
        </authorList>
    </citation>
    <scope>NUCLEOTIDE SEQUENCE [LARGE SCALE GENOMIC DNA]</scope>
    <source>
        <strain evidence="3 4">IHI A82</strain>
    </source>
</reference>
<comment type="caution">
    <text evidence="3">The sequence shown here is derived from an EMBL/GenBank/DDBJ whole genome shotgun (WGS) entry which is preliminary data.</text>
</comment>
<dbReference type="EMBL" id="RYZI01000020">
    <property type="protein sequence ID" value="RWA13748.1"/>
    <property type="molecule type" value="Genomic_DNA"/>
</dbReference>
<dbReference type="Proteomes" id="UP000286045">
    <property type="component" value="Unassembled WGS sequence"/>
</dbReference>
<proteinExistence type="predicted"/>
<feature type="chain" id="PRO_5019248943" evidence="2">
    <location>
        <begin position="23"/>
        <end position="245"/>
    </location>
</feature>
<evidence type="ECO:0000256" key="2">
    <source>
        <dbReference type="SAM" id="SignalP"/>
    </source>
</evidence>
<feature type="region of interest" description="Disordered" evidence="1">
    <location>
        <begin position="191"/>
        <end position="213"/>
    </location>
</feature>
<feature type="compositionally biased region" description="Polar residues" evidence="1">
    <location>
        <begin position="191"/>
        <end position="205"/>
    </location>
</feature>
<gene>
    <name evidence="3" type="ORF">EKO27_g1364</name>
</gene>
<keyword evidence="2" id="KW-0732">Signal</keyword>
<keyword evidence="4" id="KW-1185">Reference proteome</keyword>
<dbReference type="STRING" id="363999.A0A439DH68"/>
<organism evidence="3 4">
    <name type="scientific">Xylaria grammica</name>
    <dbReference type="NCBI Taxonomy" id="363999"/>
    <lineage>
        <taxon>Eukaryota</taxon>
        <taxon>Fungi</taxon>
        <taxon>Dikarya</taxon>
        <taxon>Ascomycota</taxon>
        <taxon>Pezizomycotina</taxon>
        <taxon>Sordariomycetes</taxon>
        <taxon>Xylariomycetidae</taxon>
        <taxon>Xylariales</taxon>
        <taxon>Xylariaceae</taxon>
        <taxon>Xylaria</taxon>
    </lineage>
</organism>
<evidence type="ECO:0000313" key="4">
    <source>
        <dbReference type="Proteomes" id="UP000286045"/>
    </source>
</evidence>